<dbReference type="PANTHER" id="PTHR12385">
    <property type="entry name" value="CHOLINE TRANSPORTER-LIKE (SLC FAMILY 44)"/>
    <property type="match status" value="1"/>
</dbReference>
<sequence length="477" mass="52510">MELDRADEETLLEKAPQQPFTGRRDERKDFIFALAFASNCVVVICIALFFGLPNISSIYFTVHHEDSSSHGLKIFLIFLTTSCIGGVVSAMWLQVLQNHAKRVISWTLKFSIVAFIVASLSAFYDSGMAGKAIGFLNVFFALMIITYYASVQRSIAFAASNLAAASRILRVFPGVITSAYMALLAQGLWIMIWGAAVVGVFAKVVGNLHDSSSFGNTCFFFMLLSFYWFMQVAKNVVHCIAAGAVGEWWFGAHDVNTIQRARTRALTTSLGSICVGSLVIAALNALHTLLLSTPRRKAKGSANACLEFLVKLVMRNMQYFNKYAFCQIALYGKDFRLAGSDTMHLFRDRGWTALLNDSLISSVLAVGCLVAGTVSGVIGSGWLYLRMRCTPDELVENPNECQTFNVVVLTFVACASIGYAMCAILSSILDSVVTTIFVCFAEDPAALYRNHPDEHARLVEAWSRLQPDLLNFPTHMV</sequence>
<evidence type="ECO:0000256" key="2">
    <source>
        <dbReference type="ARBA" id="ARBA00007168"/>
    </source>
</evidence>
<feature type="transmembrane region" description="Helical" evidence="6">
    <location>
        <begin position="265"/>
        <end position="286"/>
    </location>
</feature>
<comment type="similarity">
    <text evidence="2 6">Belongs to the CTL (choline transporter-like) family.</text>
</comment>
<evidence type="ECO:0000313" key="7">
    <source>
        <dbReference type="EMBL" id="CAH0473228.1"/>
    </source>
</evidence>
<feature type="transmembrane region" description="Helical" evidence="6">
    <location>
        <begin position="406"/>
        <end position="429"/>
    </location>
</feature>
<reference evidence="7" key="1">
    <citation type="submission" date="2021-11" db="EMBL/GenBank/DDBJ databases">
        <authorList>
            <person name="Islam A."/>
            <person name="Islam S."/>
            <person name="Flora M.S."/>
            <person name="Rahman M."/>
            <person name="Ziaur R.M."/>
            <person name="Epstein J.H."/>
            <person name="Hassan M."/>
            <person name="Klassen M."/>
            <person name="Woodard K."/>
            <person name="Webb A."/>
            <person name="Webby R.J."/>
            <person name="El Zowalaty M.E."/>
        </authorList>
    </citation>
    <scope>NUCLEOTIDE SEQUENCE</scope>
    <source>
        <strain evidence="7">Pbs3</strain>
    </source>
</reference>
<gene>
    <name evidence="7" type="ORF">PBS003_LOCUS136</name>
</gene>
<dbReference type="Proteomes" id="UP001160483">
    <property type="component" value="Unassembled WGS sequence"/>
</dbReference>
<dbReference type="Pfam" id="PF04515">
    <property type="entry name" value="Choline_transpo"/>
    <property type="match status" value="1"/>
</dbReference>
<feature type="transmembrane region" description="Helical" evidence="6">
    <location>
        <begin position="171"/>
        <end position="201"/>
    </location>
</feature>
<accession>A0AAU9KJ55</accession>
<keyword evidence="4 6" id="KW-1133">Transmembrane helix</keyword>
<proteinExistence type="inferred from homology"/>
<feature type="transmembrane region" description="Helical" evidence="6">
    <location>
        <begin position="30"/>
        <end position="52"/>
    </location>
</feature>
<dbReference type="PANTHER" id="PTHR12385:SF4">
    <property type="entry name" value="PROTEIN PNS1"/>
    <property type="match status" value="1"/>
</dbReference>
<evidence type="ECO:0000256" key="5">
    <source>
        <dbReference type="ARBA" id="ARBA00023136"/>
    </source>
</evidence>
<protein>
    <recommendedName>
        <fullName evidence="6">Choline transporter-like protein</fullName>
    </recommendedName>
</protein>
<comment type="function">
    <text evidence="6">Choline transporter.</text>
</comment>
<name>A0AAU9KJ55_9STRA</name>
<evidence type="ECO:0000256" key="3">
    <source>
        <dbReference type="ARBA" id="ARBA00022692"/>
    </source>
</evidence>
<keyword evidence="3 6" id="KW-0812">Transmembrane</keyword>
<feature type="transmembrane region" description="Helical" evidence="6">
    <location>
        <begin position="359"/>
        <end position="385"/>
    </location>
</feature>
<feature type="transmembrane region" description="Helical" evidence="6">
    <location>
        <begin position="72"/>
        <end position="96"/>
    </location>
</feature>
<comment type="subcellular location">
    <subcellularLocation>
        <location evidence="6">Cell membrane</location>
        <topology evidence="6">Multi-pass membrane protein</topology>
    </subcellularLocation>
    <subcellularLocation>
        <location evidence="1">Membrane</location>
        <topology evidence="1">Multi-pass membrane protein</topology>
    </subcellularLocation>
</comment>
<evidence type="ECO:0000256" key="4">
    <source>
        <dbReference type="ARBA" id="ARBA00022989"/>
    </source>
</evidence>
<dbReference type="GO" id="GO:0022857">
    <property type="term" value="F:transmembrane transporter activity"/>
    <property type="evidence" value="ECO:0007669"/>
    <property type="project" value="UniProtKB-UniRule"/>
</dbReference>
<comment type="caution">
    <text evidence="7">The sequence shown here is derived from an EMBL/GenBank/DDBJ whole genome shotgun (WGS) entry which is preliminary data.</text>
</comment>
<feature type="transmembrane region" description="Helical" evidence="6">
    <location>
        <begin position="213"/>
        <end position="230"/>
    </location>
</feature>
<evidence type="ECO:0000313" key="8">
    <source>
        <dbReference type="Proteomes" id="UP001160483"/>
    </source>
</evidence>
<feature type="transmembrane region" description="Helical" evidence="6">
    <location>
        <begin position="130"/>
        <end position="150"/>
    </location>
</feature>
<dbReference type="InterPro" id="IPR007603">
    <property type="entry name" value="Choline_transptr-like"/>
</dbReference>
<dbReference type="GO" id="GO:0005886">
    <property type="term" value="C:plasma membrane"/>
    <property type="evidence" value="ECO:0007669"/>
    <property type="project" value="UniProtKB-SubCell"/>
</dbReference>
<organism evidence="7 8">
    <name type="scientific">Peronospora belbahrii</name>
    <dbReference type="NCBI Taxonomy" id="622444"/>
    <lineage>
        <taxon>Eukaryota</taxon>
        <taxon>Sar</taxon>
        <taxon>Stramenopiles</taxon>
        <taxon>Oomycota</taxon>
        <taxon>Peronosporomycetes</taxon>
        <taxon>Peronosporales</taxon>
        <taxon>Peronosporaceae</taxon>
        <taxon>Peronospora</taxon>
    </lineage>
</organism>
<dbReference type="AlphaFoldDB" id="A0AAU9KJ55"/>
<evidence type="ECO:0000256" key="1">
    <source>
        <dbReference type="ARBA" id="ARBA00004141"/>
    </source>
</evidence>
<evidence type="ECO:0000256" key="6">
    <source>
        <dbReference type="RuleBase" id="RU368066"/>
    </source>
</evidence>
<keyword evidence="5 6" id="KW-0472">Membrane</keyword>
<feature type="transmembrane region" description="Helical" evidence="6">
    <location>
        <begin position="103"/>
        <end position="124"/>
    </location>
</feature>
<dbReference type="EMBL" id="CAKKTJ010000016">
    <property type="protein sequence ID" value="CAH0473228.1"/>
    <property type="molecule type" value="Genomic_DNA"/>
</dbReference>